<reference evidence="1 4" key="1">
    <citation type="submission" date="2010-12" db="EMBL/GenBank/DDBJ databases">
        <title>The Genome Sequence of Synechococcus phage S-CBP42.</title>
        <authorList>
            <consortium name="The Broad Institute Genome Sequencing Platform"/>
            <person name="Henn M.R."/>
            <person name="Chen F."/>
            <person name="Wang K."/>
            <person name="Levin J."/>
            <person name="Malboeuf C."/>
            <person name="Casali M."/>
            <person name="Russ C."/>
            <person name="Lennon N."/>
            <person name="Chapman S.B."/>
            <person name="Erlich R."/>
            <person name="Young S.K."/>
            <person name="Yandava C."/>
            <person name="Zeng Q."/>
            <person name="Alvarado L."/>
            <person name="Anderson S."/>
            <person name="Berlin A."/>
            <person name="Chen Z."/>
            <person name="Freedman E."/>
            <person name="Gellesch M."/>
            <person name="Goldberg J."/>
            <person name="Green L."/>
            <person name="Griggs A."/>
            <person name="Gujja S."/>
            <person name="Heilman E.R."/>
            <person name="Heiman D."/>
            <person name="Hollinger A."/>
            <person name="Howarth C."/>
            <person name="Larson L."/>
            <person name="Mehta T."/>
            <person name="Pearson M."/>
            <person name="Roberts A."/>
            <person name="Ryan E."/>
            <person name="Saif S."/>
            <person name="Shea T."/>
            <person name="Shenoy N."/>
            <person name="Sisk P."/>
            <person name="Stolte C."/>
            <person name="Sykes S."/>
            <person name="White J."/>
            <person name="Haas B."/>
            <person name="Nusbaum C."/>
            <person name="Birren B."/>
        </authorList>
    </citation>
    <scope>NUCLEOTIDE SEQUENCE [LARGE SCALE GENOMIC DNA]</scope>
</reference>
<dbReference type="KEGG" id="vg:26646397"/>
<gene>
    <name evidence="2" type="ORF">S-CBP42_0040</name>
    <name evidence="1" type="ORF">SXGG_00028</name>
</gene>
<dbReference type="Proteomes" id="UP000030042">
    <property type="component" value="Segment"/>
</dbReference>
<evidence type="ECO:0000313" key="4">
    <source>
        <dbReference type="Proteomes" id="UP000297398"/>
    </source>
</evidence>
<proteinExistence type="predicted"/>
<protein>
    <submittedName>
        <fullName evidence="1">Uncharacterized protein</fullName>
    </submittedName>
</protein>
<dbReference type="EMBL" id="KC310805">
    <property type="protein sequence ID" value="AGK86691.1"/>
    <property type="molecule type" value="Genomic_DNA"/>
</dbReference>
<dbReference type="EMBL" id="JF974300">
    <property type="protein sequence ID" value="AET72525.1"/>
    <property type="molecule type" value="Genomic_DNA"/>
</dbReference>
<sequence>MKNLLKGLTAAAVGLSCVALPVLAQRPNSVEAHKELISTVARVGYSIYTKADLCDEKPEMLGFLVVEDRAFVLCIQNVKDEETFKEVIRHEAVHVAQVCKGGPILPELVSHHVGLAQDRGWPILAYDPAKWPTEGEARVLGADLTAEDVTYLIRAYCRV</sequence>
<dbReference type="Proteomes" id="UP000297398">
    <property type="component" value="Segment"/>
</dbReference>
<evidence type="ECO:0000313" key="2">
    <source>
        <dbReference type="EMBL" id="AGK86691.1"/>
    </source>
</evidence>
<keyword evidence="3" id="KW-1185">Reference proteome</keyword>
<organism evidence="1 4">
    <name type="scientific">Synechococcus phage S-CBP42</name>
    <dbReference type="NCBI Taxonomy" id="461711"/>
    <lineage>
        <taxon>Viruses</taxon>
        <taxon>Duplodnaviria</taxon>
        <taxon>Heunggongvirae</taxon>
        <taxon>Uroviricota</taxon>
        <taxon>Caudoviricetes</taxon>
        <taxon>Autographivirales</taxon>
        <taxon>Aegirvirus</taxon>
        <taxon>Aegirvirus SCBP42</taxon>
    </lineage>
</organism>
<dbReference type="RefSeq" id="YP_009220224.1">
    <property type="nucleotide sequence ID" value="NC_029031.1"/>
</dbReference>
<accession>G8EYE5</accession>
<dbReference type="OrthoDB" id="37337at10239"/>
<dbReference type="PROSITE" id="PS51257">
    <property type="entry name" value="PROKAR_LIPOPROTEIN"/>
    <property type="match status" value="1"/>
</dbReference>
<reference evidence="2 3" key="3">
    <citation type="journal article" date="2015" name="PLoS ONE">
        <title>Comparative Genomic and Phylogenomic Analyses Reveal a Conserved Core Genome Shared by Estuarine and Oceanic Cyanopodoviruses.</title>
        <authorList>
            <person name="Huang S."/>
            <person name="Zhang S."/>
            <person name="Jiao N."/>
            <person name="Chen F."/>
        </authorList>
    </citation>
    <scope>NUCLEOTIDE SEQUENCE [LARGE SCALE GENOMIC DNA]</scope>
</reference>
<reference evidence="3" key="2">
    <citation type="submission" date="2012-12" db="EMBL/GenBank/DDBJ databases">
        <title>Genomics of marine cyanopodoviruses.</title>
        <authorList>
            <person name="Huang S."/>
            <person name="Chen F."/>
        </authorList>
    </citation>
    <scope>NUCLEOTIDE SEQUENCE [LARGE SCALE GENOMIC DNA]</scope>
</reference>
<dbReference type="GeneID" id="26646397"/>
<evidence type="ECO:0000313" key="1">
    <source>
        <dbReference type="EMBL" id="AET72525.1"/>
    </source>
</evidence>
<name>G8EYE5_9CAUD</name>
<evidence type="ECO:0000313" key="3">
    <source>
        <dbReference type="Proteomes" id="UP000030042"/>
    </source>
</evidence>